<dbReference type="AlphaFoldDB" id="A0AAW2U7A7"/>
<sequence length="148" mass="16226">MTETSPSSSTDNMNSYTLLPNIPSTTPSAVENNQTMILLQSKQPNSCPSSFPSSSHAVDDLHKLVNFQRPSLLINSESADHPHHDHYNPNNNNIVPDLLSNFSTLQPHQPQAAAVNIVPGSFQAAFSDRLWDWNAVPEAGKDYAGLFK</sequence>
<evidence type="ECO:0000256" key="1">
    <source>
        <dbReference type="SAM" id="MobiDB-lite"/>
    </source>
</evidence>
<proteinExistence type="predicted"/>
<reference evidence="2" key="2">
    <citation type="journal article" date="2024" name="Plant">
        <title>Genomic evolution and insights into agronomic trait innovations of Sesamum species.</title>
        <authorList>
            <person name="Miao H."/>
            <person name="Wang L."/>
            <person name="Qu L."/>
            <person name="Liu H."/>
            <person name="Sun Y."/>
            <person name="Le M."/>
            <person name="Wang Q."/>
            <person name="Wei S."/>
            <person name="Zheng Y."/>
            <person name="Lin W."/>
            <person name="Duan Y."/>
            <person name="Cao H."/>
            <person name="Xiong S."/>
            <person name="Wang X."/>
            <person name="Wei L."/>
            <person name="Li C."/>
            <person name="Ma Q."/>
            <person name="Ju M."/>
            <person name="Zhao R."/>
            <person name="Li G."/>
            <person name="Mu C."/>
            <person name="Tian Q."/>
            <person name="Mei H."/>
            <person name="Zhang T."/>
            <person name="Gao T."/>
            <person name="Zhang H."/>
        </authorList>
    </citation>
    <scope>NUCLEOTIDE SEQUENCE</scope>
    <source>
        <strain evidence="2">G02</strain>
    </source>
</reference>
<name>A0AAW2U7A7_SESRA</name>
<protein>
    <submittedName>
        <fullName evidence="2">Uncharacterized protein</fullName>
    </submittedName>
</protein>
<evidence type="ECO:0000313" key="2">
    <source>
        <dbReference type="EMBL" id="KAL0412820.1"/>
    </source>
</evidence>
<gene>
    <name evidence="2" type="ORF">Sradi_1483700</name>
</gene>
<dbReference type="EMBL" id="JACGWJ010000006">
    <property type="protein sequence ID" value="KAL0412820.1"/>
    <property type="molecule type" value="Genomic_DNA"/>
</dbReference>
<feature type="region of interest" description="Disordered" evidence="1">
    <location>
        <begin position="1"/>
        <end position="28"/>
    </location>
</feature>
<comment type="caution">
    <text evidence="2">The sequence shown here is derived from an EMBL/GenBank/DDBJ whole genome shotgun (WGS) entry which is preliminary data.</text>
</comment>
<reference evidence="2" key="1">
    <citation type="submission" date="2020-06" db="EMBL/GenBank/DDBJ databases">
        <authorList>
            <person name="Li T."/>
            <person name="Hu X."/>
            <person name="Zhang T."/>
            <person name="Song X."/>
            <person name="Zhang H."/>
            <person name="Dai N."/>
            <person name="Sheng W."/>
            <person name="Hou X."/>
            <person name="Wei L."/>
        </authorList>
    </citation>
    <scope>NUCLEOTIDE SEQUENCE</scope>
    <source>
        <strain evidence="2">G02</strain>
        <tissue evidence="2">Leaf</tissue>
    </source>
</reference>
<organism evidence="2">
    <name type="scientific">Sesamum radiatum</name>
    <name type="common">Black benniseed</name>
    <dbReference type="NCBI Taxonomy" id="300843"/>
    <lineage>
        <taxon>Eukaryota</taxon>
        <taxon>Viridiplantae</taxon>
        <taxon>Streptophyta</taxon>
        <taxon>Embryophyta</taxon>
        <taxon>Tracheophyta</taxon>
        <taxon>Spermatophyta</taxon>
        <taxon>Magnoliopsida</taxon>
        <taxon>eudicotyledons</taxon>
        <taxon>Gunneridae</taxon>
        <taxon>Pentapetalae</taxon>
        <taxon>asterids</taxon>
        <taxon>lamiids</taxon>
        <taxon>Lamiales</taxon>
        <taxon>Pedaliaceae</taxon>
        <taxon>Sesamum</taxon>
    </lineage>
</organism>
<accession>A0AAW2U7A7</accession>